<evidence type="ECO:0000313" key="1">
    <source>
        <dbReference type="EMBL" id="MBU9739631.1"/>
    </source>
</evidence>
<organism evidence="1 2">
    <name type="scientific">Diplocloster agilis</name>
    <dbReference type="NCBI Taxonomy" id="2850323"/>
    <lineage>
        <taxon>Bacteria</taxon>
        <taxon>Bacillati</taxon>
        <taxon>Bacillota</taxon>
        <taxon>Clostridia</taxon>
        <taxon>Lachnospirales</taxon>
        <taxon>Lachnospiraceae</taxon>
        <taxon>Diplocloster</taxon>
    </lineage>
</organism>
<evidence type="ECO:0000313" key="2">
    <source>
        <dbReference type="Proteomes" id="UP000712157"/>
    </source>
</evidence>
<gene>
    <name evidence="1" type="ORF">KTH89_24145</name>
</gene>
<reference evidence="1" key="1">
    <citation type="submission" date="2021-06" db="EMBL/GenBank/DDBJ databases">
        <title>Description of novel taxa of the family Lachnospiraceae.</title>
        <authorList>
            <person name="Chaplin A.V."/>
            <person name="Sokolova S.R."/>
            <person name="Pikina A.P."/>
            <person name="Korzhanova M."/>
            <person name="Belova V."/>
            <person name="Korostin D."/>
            <person name="Efimov B.A."/>
        </authorList>
    </citation>
    <scope>NUCLEOTIDE SEQUENCE</scope>
    <source>
        <strain evidence="1">ASD5720</strain>
    </source>
</reference>
<name>A0A949K3T0_9FIRM</name>
<dbReference type="InterPro" id="IPR003737">
    <property type="entry name" value="GlcNAc_PI_deacetylase-related"/>
</dbReference>
<comment type="caution">
    <text evidence="1">The sequence shown here is derived from an EMBL/GenBank/DDBJ whole genome shotgun (WGS) entry which is preliminary data.</text>
</comment>
<keyword evidence="2" id="KW-1185">Reference proteome</keyword>
<dbReference type="InterPro" id="IPR024078">
    <property type="entry name" value="LmbE-like_dom_sf"/>
</dbReference>
<accession>A0A949K3T0</accession>
<dbReference type="SUPFAM" id="SSF102588">
    <property type="entry name" value="LmbE-like"/>
    <property type="match status" value="1"/>
</dbReference>
<dbReference type="RefSeq" id="WP_158348653.1">
    <property type="nucleotide sequence ID" value="NZ_JAHQCW010000071.1"/>
</dbReference>
<dbReference type="AlphaFoldDB" id="A0A949K3T0"/>
<dbReference type="PANTHER" id="PTHR12993:SF11">
    <property type="entry name" value="N-ACETYLGLUCOSAMINYL-PHOSPHATIDYLINOSITOL DE-N-ACETYLASE"/>
    <property type="match status" value="1"/>
</dbReference>
<dbReference type="PANTHER" id="PTHR12993">
    <property type="entry name" value="N-ACETYLGLUCOSAMINYL-PHOSPHATIDYLINOSITOL DE-N-ACETYLASE-RELATED"/>
    <property type="match status" value="1"/>
</dbReference>
<dbReference type="EMBL" id="JAHQCW010000071">
    <property type="protein sequence ID" value="MBU9739631.1"/>
    <property type="molecule type" value="Genomic_DNA"/>
</dbReference>
<dbReference type="Proteomes" id="UP000712157">
    <property type="component" value="Unassembled WGS sequence"/>
</dbReference>
<dbReference type="Pfam" id="PF02585">
    <property type="entry name" value="PIG-L"/>
    <property type="match status" value="1"/>
</dbReference>
<proteinExistence type="predicted"/>
<sequence length="235" mass="26408">MNVLAVGCHPDDLEIACSGTLAKYVEQGANVYMCHVANGNMGHVQIQPEPLREIRTKEAEEAGRVIGVKEVFNLDVGDILVNRFDTGAVDAMADVVRYTKPDVIITHNDADYMQDHIETSRIAFNGSFIATLAHKSINYAAIPDFIPIYFMDTLGGVDFTPTHYVDITDQIETKLKALACHESQIKWMLEHDHIDFLDMVRTCSKYRGYQCGVTYAEGYRPCCVYPRMTTKHLLP</sequence>
<protein>
    <submittedName>
        <fullName evidence="1">PIG-L family deacetylase</fullName>
    </submittedName>
</protein>
<dbReference type="GO" id="GO:0016811">
    <property type="term" value="F:hydrolase activity, acting on carbon-nitrogen (but not peptide) bonds, in linear amides"/>
    <property type="evidence" value="ECO:0007669"/>
    <property type="project" value="TreeGrafter"/>
</dbReference>
<dbReference type="Gene3D" id="3.40.50.10320">
    <property type="entry name" value="LmbE-like"/>
    <property type="match status" value="1"/>
</dbReference>